<proteinExistence type="predicted"/>
<comment type="caution">
    <text evidence="2">The sequence shown here is derived from an EMBL/GenBank/DDBJ whole genome shotgun (WGS) entry which is preliminary data.</text>
</comment>
<dbReference type="Proteomes" id="UP001221757">
    <property type="component" value="Unassembled WGS sequence"/>
</dbReference>
<accession>A0AAD7C6E0</accession>
<sequence length="142" mass="16027">MHLPLPPRIGLRSPADSKNNHRRSRMCPLPLIKGAFGTAVIFLETVENQIQAQGDSGASRFKKLCEDLEKFLSEVQDRVQLLQKQPKGFRERFKEVVKLRSTADEISKYGKRINELRLNFVLATTMGIYSHLAKALPIGPPS</sequence>
<organism evidence="2 3">
    <name type="scientific">Mycena rosella</name>
    <name type="common">Pink bonnet</name>
    <name type="synonym">Agaricus rosellus</name>
    <dbReference type="NCBI Taxonomy" id="1033263"/>
    <lineage>
        <taxon>Eukaryota</taxon>
        <taxon>Fungi</taxon>
        <taxon>Dikarya</taxon>
        <taxon>Basidiomycota</taxon>
        <taxon>Agaricomycotina</taxon>
        <taxon>Agaricomycetes</taxon>
        <taxon>Agaricomycetidae</taxon>
        <taxon>Agaricales</taxon>
        <taxon>Marasmiineae</taxon>
        <taxon>Mycenaceae</taxon>
        <taxon>Mycena</taxon>
    </lineage>
</organism>
<feature type="region of interest" description="Disordered" evidence="1">
    <location>
        <begin position="1"/>
        <end position="24"/>
    </location>
</feature>
<evidence type="ECO:0000313" key="3">
    <source>
        <dbReference type="Proteomes" id="UP001221757"/>
    </source>
</evidence>
<evidence type="ECO:0000256" key="1">
    <source>
        <dbReference type="SAM" id="MobiDB-lite"/>
    </source>
</evidence>
<name>A0AAD7C6E0_MYCRO</name>
<gene>
    <name evidence="2" type="ORF">B0H17DRAFT_1149097</name>
</gene>
<evidence type="ECO:0000313" key="2">
    <source>
        <dbReference type="EMBL" id="KAJ7640134.1"/>
    </source>
</evidence>
<protein>
    <submittedName>
        <fullName evidence="2">Uncharacterized protein</fullName>
    </submittedName>
</protein>
<reference evidence="2" key="1">
    <citation type="submission" date="2023-03" db="EMBL/GenBank/DDBJ databases">
        <title>Massive genome expansion in bonnet fungi (Mycena s.s.) driven by repeated elements and novel gene families across ecological guilds.</title>
        <authorList>
            <consortium name="Lawrence Berkeley National Laboratory"/>
            <person name="Harder C.B."/>
            <person name="Miyauchi S."/>
            <person name="Viragh M."/>
            <person name="Kuo A."/>
            <person name="Thoen E."/>
            <person name="Andreopoulos B."/>
            <person name="Lu D."/>
            <person name="Skrede I."/>
            <person name="Drula E."/>
            <person name="Henrissat B."/>
            <person name="Morin E."/>
            <person name="Kohler A."/>
            <person name="Barry K."/>
            <person name="LaButti K."/>
            <person name="Morin E."/>
            <person name="Salamov A."/>
            <person name="Lipzen A."/>
            <person name="Mereny Z."/>
            <person name="Hegedus B."/>
            <person name="Baldrian P."/>
            <person name="Stursova M."/>
            <person name="Weitz H."/>
            <person name="Taylor A."/>
            <person name="Grigoriev I.V."/>
            <person name="Nagy L.G."/>
            <person name="Martin F."/>
            <person name="Kauserud H."/>
        </authorList>
    </citation>
    <scope>NUCLEOTIDE SEQUENCE</scope>
    <source>
        <strain evidence="2">CBHHK067</strain>
    </source>
</reference>
<keyword evidence="3" id="KW-1185">Reference proteome</keyword>
<feature type="non-terminal residue" evidence="2">
    <location>
        <position position="1"/>
    </location>
</feature>
<dbReference type="EMBL" id="JARKIE010000435">
    <property type="protein sequence ID" value="KAJ7640134.1"/>
    <property type="molecule type" value="Genomic_DNA"/>
</dbReference>
<dbReference type="AlphaFoldDB" id="A0AAD7C6E0"/>